<evidence type="ECO:0000313" key="2">
    <source>
        <dbReference type="Proteomes" id="UP000002035"/>
    </source>
</evidence>
<evidence type="ECO:0000313" key="1">
    <source>
        <dbReference type="EMBL" id="EEQ27715.1"/>
    </source>
</evidence>
<dbReference type="GeneID" id="9225724"/>
<proteinExistence type="predicted"/>
<dbReference type="RefSeq" id="XP_002850499.1">
    <property type="nucleotide sequence ID" value="XM_002850453.1"/>
</dbReference>
<dbReference type="EMBL" id="DS995701">
    <property type="protein sequence ID" value="EEQ27715.1"/>
    <property type="molecule type" value="Genomic_DNA"/>
</dbReference>
<organism evidence="1 2">
    <name type="scientific">Arthroderma otae (strain ATCC MYA-4605 / CBS 113480)</name>
    <name type="common">Microsporum canis</name>
    <dbReference type="NCBI Taxonomy" id="554155"/>
    <lineage>
        <taxon>Eukaryota</taxon>
        <taxon>Fungi</taxon>
        <taxon>Dikarya</taxon>
        <taxon>Ascomycota</taxon>
        <taxon>Pezizomycotina</taxon>
        <taxon>Eurotiomycetes</taxon>
        <taxon>Eurotiomycetidae</taxon>
        <taxon>Onygenales</taxon>
        <taxon>Arthrodermataceae</taxon>
        <taxon>Microsporum</taxon>
    </lineage>
</organism>
<dbReference type="Proteomes" id="UP000002035">
    <property type="component" value="Unassembled WGS sequence"/>
</dbReference>
<gene>
    <name evidence="1" type="ORF">MCYG_00603</name>
</gene>
<dbReference type="AlphaFoldDB" id="C5FD31"/>
<protein>
    <submittedName>
        <fullName evidence="1">Uncharacterized protein</fullName>
    </submittedName>
</protein>
<keyword evidence="2" id="KW-1185">Reference proteome</keyword>
<reference evidence="2" key="1">
    <citation type="journal article" date="2012" name="MBio">
        <title>Comparative genome analysis of Trichophyton rubrum and related dermatophytes reveals candidate genes involved in infection.</title>
        <authorList>
            <person name="Martinez D.A."/>
            <person name="Oliver B.G."/>
            <person name="Graeser Y."/>
            <person name="Goldberg J.M."/>
            <person name="Li W."/>
            <person name="Martinez-Rossi N.M."/>
            <person name="Monod M."/>
            <person name="Shelest E."/>
            <person name="Barton R.C."/>
            <person name="Birch E."/>
            <person name="Brakhage A.A."/>
            <person name="Chen Z."/>
            <person name="Gurr S.J."/>
            <person name="Heiman D."/>
            <person name="Heitman J."/>
            <person name="Kosti I."/>
            <person name="Rossi A."/>
            <person name="Saif S."/>
            <person name="Samalova M."/>
            <person name="Saunders C.W."/>
            <person name="Shea T."/>
            <person name="Summerbell R.C."/>
            <person name="Xu J."/>
            <person name="Young S."/>
            <person name="Zeng Q."/>
            <person name="Birren B.W."/>
            <person name="Cuomo C.A."/>
            <person name="White T.C."/>
        </authorList>
    </citation>
    <scope>NUCLEOTIDE SEQUENCE [LARGE SCALE GENOMIC DNA]</scope>
    <source>
        <strain evidence="2">ATCC MYA-4605 / CBS 113480</strain>
    </source>
</reference>
<accession>C5FD31</accession>
<dbReference type="HOGENOM" id="CLU_2014724_0_0_1"/>
<dbReference type="VEuPathDB" id="FungiDB:MCYG_00603"/>
<sequence>MSDPGRFQLYKPPFSQTIPEEIRRFAHLLIQAMQPQLHGAFLELSCTNSLEFSAAGISCGRLAQGIQDGVNGGRVKFLTCTRCCSQLAAGDGVPSKLFLVSALGQPDATLGALNAKHRRVKKA</sequence>
<name>C5FD31_ARTOC</name>